<keyword evidence="1" id="KW-0805">Transcription regulation</keyword>
<evidence type="ECO:0000256" key="4">
    <source>
        <dbReference type="SAM" id="MobiDB-lite"/>
    </source>
</evidence>
<reference evidence="6 7" key="1">
    <citation type="submission" date="2019-05" db="EMBL/GenBank/DDBJ databases">
        <title>Genome sequence of Klebsiella sp strain TOUT106.</title>
        <authorList>
            <person name="Rahi P."/>
            <person name="Chaudhari D."/>
        </authorList>
    </citation>
    <scope>NUCLEOTIDE SEQUENCE [LARGE SCALE GENOMIC DNA]</scope>
    <source>
        <strain evidence="6 7">TOUT106</strain>
    </source>
</reference>
<dbReference type="PROSITE" id="PS01124">
    <property type="entry name" value="HTH_ARAC_FAMILY_2"/>
    <property type="match status" value="1"/>
</dbReference>
<gene>
    <name evidence="6" type="ORF">FE839_21770</name>
</gene>
<dbReference type="InterPro" id="IPR018060">
    <property type="entry name" value="HTH_AraC"/>
</dbReference>
<feature type="region of interest" description="Disordered" evidence="4">
    <location>
        <begin position="267"/>
        <end position="287"/>
    </location>
</feature>
<dbReference type="InterPro" id="IPR020449">
    <property type="entry name" value="Tscrpt_reg_AraC-type_HTH"/>
</dbReference>
<dbReference type="Proteomes" id="UP000307430">
    <property type="component" value="Unassembled WGS sequence"/>
</dbReference>
<evidence type="ECO:0000256" key="2">
    <source>
        <dbReference type="ARBA" id="ARBA00023125"/>
    </source>
</evidence>
<accession>A0A5R9LC58</accession>
<feature type="domain" description="HTH araC/xylS-type" evidence="5">
    <location>
        <begin position="175"/>
        <end position="273"/>
    </location>
</feature>
<dbReference type="SUPFAM" id="SSF46689">
    <property type="entry name" value="Homeodomain-like"/>
    <property type="match status" value="2"/>
</dbReference>
<evidence type="ECO:0000256" key="3">
    <source>
        <dbReference type="ARBA" id="ARBA00023163"/>
    </source>
</evidence>
<evidence type="ECO:0000259" key="5">
    <source>
        <dbReference type="PROSITE" id="PS01124"/>
    </source>
</evidence>
<dbReference type="GO" id="GO:0043565">
    <property type="term" value="F:sequence-specific DNA binding"/>
    <property type="evidence" value="ECO:0007669"/>
    <property type="project" value="InterPro"/>
</dbReference>
<organism evidence="6 7">
    <name type="scientific">Klebsiella indica</name>
    <dbReference type="NCBI Taxonomy" id="2582917"/>
    <lineage>
        <taxon>Bacteria</taxon>
        <taxon>Pseudomonadati</taxon>
        <taxon>Pseudomonadota</taxon>
        <taxon>Gammaproteobacteria</taxon>
        <taxon>Enterobacterales</taxon>
        <taxon>Enterobacteriaceae</taxon>
        <taxon>Klebsiella/Raoultella group</taxon>
        <taxon>Klebsiella</taxon>
    </lineage>
</organism>
<proteinExistence type="predicted"/>
<dbReference type="Gene3D" id="1.10.10.60">
    <property type="entry name" value="Homeodomain-like"/>
    <property type="match status" value="2"/>
</dbReference>
<dbReference type="SMART" id="SM00342">
    <property type="entry name" value="HTH_ARAC"/>
    <property type="match status" value="1"/>
</dbReference>
<dbReference type="PROSITE" id="PS00041">
    <property type="entry name" value="HTH_ARAC_FAMILY_1"/>
    <property type="match status" value="1"/>
</dbReference>
<dbReference type="RefSeq" id="WP_138362855.1">
    <property type="nucleotide sequence ID" value="NZ_JBCIVH010000052.1"/>
</dbReference>
<evidence type="ECO:0000256" key="1">
    <source>
        <dbReference type="ARBA" id="ARBA00023015"/>
    </source>
</evidence>
<keyword evidence="7" id="KW-1185">Reference proteome</keyword>
<dbReference type="InterPro" id="IPR009057">
    <property type="entry name" value="Homeodomain-like_sf"/>
</dbReference>
<dbReference type="InterPro" id="IPR018062">
    <property type="entry name" value="HTH_AraC-typ_CS"/>
</dbReference>
<dbReference type="AlphaFoldDB" id="A0A5R9LC58"/>
<dbReference type="EMBL" id="VCHQ01000032">
    <property type="protein sequence ID" value="TLV08185.1"/>
    <property type="molecule type" value="Genomic_DNA"/>
</dbReference>
<keyword evidence="2" id="KW-0238">DNA-binding</keyword>
<evidence type="ECO:0000313" key="7">
    <source>
        <dbReference type="Proteomes" id="UP000307430"/>
    </source>
</evidence>
<name>A0A5R9LC58_9ENTR</name>
<protein>
    <submittedName>
        <fullName evidence="6">Helix-turn-helix transcriptional regulator</fullName>
    </submittedName>
</protein>
<keyword evidence="3" id="KW-0804">Transcription</keyword>
<sequence length="287" mass="32971">MDSDINQIIDSLIKAPSLIRLVHFSTQTRPITDRVRSVDFPRLEILLEGQLNDPAIKAEPALLAQYDALFVPAGGWNFPQWQAPATLLSLLFGKQQLEFVLQRWDGRMLTIVEKQQVPRRGPRVGSFLLQALNEMQMQPQEQRTARCIATSLLSHCADLLGSQAQTSSRSQALFEAIRKYIDSHFADALTRESVAQKFYLSPNYLSHLFQKCGPMGFNEYLNHIRLEQARMLLKGHDMKIKDIAHACGFADSNYFCRLFRKNTERSPSEYRRQYHSQLTEKPRSTEN</sequence>
<dbReference type="PRINTS" id="PR00032">
    <property type="entry name" value="HTHARAC"/>
</dbReference>
<dbReference type="PANTHER" id="PTHR43280">
    <property type="entry name" value="ARAC-FAMILY TRANSCRIPTIONAL REGULATOR"/>
    <property type="match status" value="1"/>
</dbReference>
<evidence type="ECO:0000313" key="6">
    <source>
        <dbReference type="EMBL" id="TLV08185.1"/>
    </source>
</evidence>
<comment type="caution">
    <text evidence="6">The sequence shown here is derived from an EMBL/GenBank/DDBJ whole genome shotgun (WGS) entry which is preliminary data.</text>
</comment>
<dbReference type="PANTHER" id="PTHR43280:SF10">
    <property type="entry name" value="REGULATORY PROTEIN POCR"/>
    <property type="match status" value="1"/>
</dbReference>
<dbReference type="GO" id="GO:0003700">
    <property type="term" value="F:DNA-binding transcription factor activity"/>
    <property type="evidence" value="ECO:0007669"/>
    <property type="project" value="InterPro"/>
</dbReference>
<dbReference type="Pfam" id="PF12833">
    <property type="entry name" value="HTH_18"/>
    <property type="match status" value="1"/>
</dbReference>